<dbReference type="RefSeq" id="WP_012301685.1">
    <property type="nucleotide sequence ID" value="NC_010424.1"/>
</dbReference>
<dbReference type="AlphaFoldDB" id="B1I294"/>
<evidence type="ECO:0008006" key="3">
    <source>
        <dbReference type="Google" id="ProtNLM"/>
    </source>
</evidence>
<dbReference type="KEGG" id="dau:Daud_0555"/>
<dbReference type="STRING" id="477974.Daud_0555"/>
<dbReference type="GO" id="GO:0008990">
    <property type="term" value="F:rRNA (guanine-N2-)-methyltransferase activity"/>
    <property type="evidence" value="ECO:0007669"/>
    <property type="project" value="InterPro"/>
</dbReference>
<reference evidence="1 2" key="2">
    <citation type="journal article" date="2008" name="Science">
        <title>Environmental genomics reveals a single-species ecosystem deep within Earth.</title>
        <authorList>
            <person name="Chivian D."/>
            <person name="Brodie E.L."/>
            <person name="Alm E.J."/>
            <person name="Culley D.E."/>
            <person name="Dehal P.S."/>
            <person name="Desantis T.Z."/>
            <person name="Gihring T.M."/>
            <person name="Lapidus A."/>
            <person name="Lin L.H."/>
            <person name="Lowry S.R."/>
            <person name="Moser D.P."/>
            <person name="Richardson P.M."/>
            <person name="Southam G."/>
            <person name="Wanger G."/>
            <person name="Pratt L.M."/>
            <person name="Andersen G.L."/>
            <person name="Hazen T.C."/>
            <person name="Brockman F.J."/>
            <person name="Arkin A.P."/>
            <person name="Onstott T.C."/>
        </authorList>
    </citation>
    <scope>NUCLEOTIDE SEQUENCE [LARGE SCALE GENOMIC DNA]</scope>
    <source>
        <strain evidence="1 2">MP104C</strain>
    </source>
</reference>
<evidence type="ECO:0000313" key="1">
    <source>
        <dbReference type="EMBL" id="ACA59096.1"/>
    </source>
</evidence>
<protein>
    <recommendedName>
        <fullName evidence="3">SAM-dependent methyltransferase</fullName>
    </recommendedName>
</protein>
<gene>
    <name evidence="1" type="ordered locus">Daud_0555</name>
</gene>
<reference evidence="2" key="1">
    <citation type="submission" date="2007-10" db="EMBL/GenBank/DDBJ databases">
        <title>Complete sequence of chromosome of Desulforudis audaxviator MP104C.</title>
        <authorList>
            <person name="Copeland A."/>
            <person name="Lucas S."/>
            <person name="Lapidus A."/>
            <person name="Barry K."/>
            <person name="Glavina del Rio T."/>
            <person name="Dalin E."/>
            <person name="Tice H."/>
            <person name="Bruce D."/>
            <person name="Pitluck S."/>
            <person name="Lowry S.R."/>
            <person name="Larimer F."/>
            <person name="Land M.L."/>
            <person name="Hauser L."/>
            <person name="Kyrpides N."/>
            <person name="Ivanova N.N."/>
            <person name="Richardson P."/>
        </authorList>
    </citation>
    <scope>NUCLEOTIDE SEQUENCE [LARGE SCALE GENOMIC DNA]</scope>
    <source>
        <strain evidence="2">MP104C</strain>
    </source>
</reference>
<dbReference type="OrthoDB" id="1653798at2"/>
<dbReference type="PANTHER" id="PTHR36112">
    <property type="entry name" value="RIBOSOMAL RNA SMALL SUBUNIT METHYLTRANSFERASE J"/>
    <property type="match status" value="1"/>
</dbReference>
<evidence type="ECO:0000313" key="2">
    <source>
        <dbReference type="Proteomes" id="UP000008544"/>
    </source>
</evidence>
<sequence length="267" mass="29031">MSHAVSILVTTSIRPRRAQRLQAEEISRTLGLPYVSRSRESLEALRRKSGAEAVVVVSRNRVGLVFAGREFFFHPGLGKVRIRRIEAGKTDQMIQAMGLKAGDSVLDCTLGLGADALVASHVVGAGGRVVGLEVVPVVAMLVRCGLENYAGGGPPAEAMRRVEVVTADHREYLQALENDSFDVVYFDPMFRVPRHASSAMEPLRPLADARALDPESVGEAVRVARRRVVLKERAGSPEFERLGFRRITGGRYSPVAYGIIAKDGDEA</sequence>
<accession>B1I294</accession>
<dbReference type="InterPro" id="IPR007536">
    <property type="entry name" value="16SrRNA_methylTrfase_J"/>
</dbReference>
<dbReference type="InterPro" id="IPR029063">
    <property type="entry name" value="SAM-dependent_MTases_sf"/>
</dbReference>
<proteinExistence type="predicted"/>
<dbReference type="Proteomes" id="UP000008544">
    <property type="component" value="Chromosome"/>
</dbReference>
<dbReference type="Gene3D" id="3.40.50.150">
    <property type="entry name" value="Vaccinia Virus protein VP39"/>
    <property type="match status" value="1"/>
</dbReference>
<keyword evidence="2" id="KW-1185">Reference proteome</keyword>
<dbReference type="Pfam" id="PF04445">
    <property type="entry name" value="SAM_MT"/>
    <property type="match status" value="1"/>
</dbReference>
<dbReference type="PANTHER" id="PTHR36112:SF1">
    <property type="entry name" value="RIBOSOMAL RNA SMALL SUBUNIT METHYLTRANSFERASE J"/>
    <property type="match status" value="1"/>
</dbReference>
<dbReference type="HOGENOM" id="CLU_093128_0_0_9"/>
<dbReference type="EMBL" id="CP000860">
    <property type="protein sequence ID" value="ACA59096.1"/>
    <property type="molecule type" value="Genomic_DNA"/>
</dbReference>
<name>B1I294_DESAP</name>
<dbReference type="eggNOG" id="COG2136">
    <property type="taxonomic scope" value="Bacteria"/>
</dbReference>
<dbReference type="SUPFAM" id="SSF53335">
    <property type="entry name" value="S-adenosyl-L-methionine-dependent methyltransferases"/>
    <property type="match status" value="1"/>
</dbReference>
<organism evidence="1 2">
    <name type="scientific">Desulforudis audaxviator (strain MP104C)</name>
    <dbReference type="NCBI Taxonomy" id="477974"/>
    <lineage>
        <taxon>Bacteria</taxon>
        <taxon>Bacillati</taxon>
        <taxon>Bacillota</taxon>
        <taxon>Clostridia</taxon>
        <taxon>Thermoanaerobacterales</taxon>
        <taxon>Candidatus Desulforudaceae</taxon>
        <taxon>Candidatus Desulforudis</taxon>
    </lineage>
</organism>